<dbReference type="AlphaFoldDB" id="A0A1F7YKM7"/>
<sequence>MEEISGDAVSKLTNDPDVKADAINLFMSYVGVRSYQHAVEIAIERKNVATGGTPTLHKQLFPGLDIPR</sequence>
<gene>
    <name evidence="1" type="ORF">A2628_01450</name>
</gene>
<organism evidence="1 2">
    <name type="scientific">Candidatus Woesebacteria bacterium RIFCSPHIGHO2_01_FULL_40_22</name>
    <dbReference type="NCBI Taxonomy" id="1802499"/>
    <lineage>
        <taxon>Bacteria</taxon>
        <taxon>Candidatus Woeseibacteriota</taxon>
    </lineage>
</organism>
<comment type="caution">
    <text evidence="1">The sequence shown here is derived from an EMBL/GenBank/DDBJ whole genome shotgun (WGS) entry which is preliminary data.</text>
</comment>
<evidence type="ECO:0000313" key="1">
    <source>
        <dbReference type="EMBL" id="OGM27439.1"/>
    </source>
</evidence>
<reference evidence="1 2" key="1">
    <citation type="journal article" date="2016" name="Nat. Commun.">
        <title>Thousands of microbial genomes shed light on interconnected biogeochemical processes in an aquifer system.</title>
        <authorList>
            <person name="Anantharaman K."/>
            <person name="Brown C.T."/>
            <person name="Hug L.A."/>
            <person name="Sharon I."/>
            <person name="Castelle C.J."/>
            <person name="Probst A.J."/>
            <person name="Thomas B.C."/>
            <person name="Singh A."/>
            <person name="Wilkins M.J."/>
            <person name="Karaoz U."/>
            <person name="Brodie E.L."/>
            <person name="Williams K.H."/>
            <person name="Hubbard S.S."/>
            <person name="Banfield J.F."/>
        </authorList>
    </citation>
    <scope>NUCLEOTIDE SEQUENCE [LARGE SCALE GENOMIC DNA]</scope>
</reference>
<dbReference type="EMBL" id="MGGL01000004">
    <property type="protein sequence ID" value="OGM27439.1"/>
    <property type="molecule type" value="Genomic_DNA"/>
</dbReference>
<evidence type="ECO:0000313" key="2">
    <source>
        <dbReference type="Proteomes" id="UP000179221"/>
    </source>
</evidence>
<protein>
    <submittedName>
        <fullName evidence="1">Uncharacterized protein</fullName>
    </submittedName>
</protein>
<name>A0A1F7YKM7_9BACT</name>
<accession>A0A1F7YKM7</accession>
<proteinExistence type="predicted"/>
<dbReference type="Proteomes" id="UP000179221">
    <property type="component" value="Unassembled WGS sequence"/>
</dbReference>